<gene>
    <name evidence="4" type="ORF">CBRE1094_LOCUS3540</name>
</gene>
<dbReference type="InterPro" id="IPR001611">
    <property type="entry name" value="Leu-rich_rpt"/>
</dbReference>
<keyword evidence="2" id="KW-0963">Cytoplasm</keyword>
<evidence type="ECO:0000256" key="1">
    <source>
        <dbReference type="ARBA" id="ARBA00004245"/>
    </source>
</evidence>
<dbReference type="AlphaFoldDB" id="A0A7S2BS09"/>
<evidence type="ECO:0000313" key="4">
    <source>
        <dbReference type="EMBL" id="CAD9404613.1"/>
    </source>
</evidence>
<dbReference type="Gene3D" id="3.80.10.10">
    <property type="entry name" value="Ribonuclease Inhibitor"/>
    <property type="match status" value="1"/>
</dbReference>
<name>A0A7S2BS09_9EUKA</name>
<evidence type="ECO:0000256" key="3">
    <source>
        <dbReference type="ARBA" id="ARBA00023212"/>
    </source>
</evidence>
<dbReference type="PANTHER" id="PTHR24107:SF2">
    <property type="entry name" value="NLR FAMILY CARD DOMAIN CONTAINING 3"/>
    <property type="match status" value="1"/>
</dbReference>
<dbReference type="Pfam" id="PF13516">
    <property type="entry name" value="LRR_6"/>
    <property type="match status" value="3"/>
</dbReference>
<dbReference type="SUPFAM" id="SSF52047">
    <property type="entry name" value="RNI-like"/>
    <property type="match status" value="1"/>
</dbReference>
<protein>
    <submittedName>
        <fullName evidence="4">Uncharacterized protein</fullName>
    </submittedName>
</protein>
<comment type="subcellular location">
    <subcellularLocation>
        <location evidence="1">Cytoplasm</location>
        <location evidence="1">Cytoskeleton</location>
    </subcellularLocation>
</comment>
<dbReference type="InterPro" id="IPR032675">
    <property type="entry name" value="LRR_dom_sf"/>
</dbReference>
<organism evidence="4">
    <name type="scientific">Haptolina brevifila</name>
    <dbReference type="NCBI Taxonomy" id="156173"/>
    <lineage>
        <taxon>Eukaryota</taxon>
        <taxon>Haptista</taxon>
        <taxon>Haptophyta</taxon>
        <taxon>Prymnesiophyceae</taxon>
        <taxon>Prymnesiales</taxon>
        <taxon>Prymnesiaceae</taxon>
        <taxon>Haptolina</taxon>
    </lineage>
</organism>
<reference evidence="4" key="1">
    <citation type="submission" date="2021-01" db="EMBL/GenBank/DDBJ databases">
        <authorList>
            <person name="Corre E."/>
            <person name="Pelletier E."/>
            <person name="Niang G."/>
            <person name="Scheremetjew M."/>
            <person name="Finn R."/>
            <person name="Kale V."/>
            <person name="Holt S."/>
            <person name="Cochrane G."/>
            <person name="Meng A."/>
            <person name="Brown T."/>
            <person name="Cohen L."/>
        </authorList>
    </citation>
    <scope>NUCLEOTIDE SEQUENCE</scope>
    <source>
        <strain evidence="4">UTEX LB 985</strain>
    </source>
</reference>
<accession>A0A7S2BS09</accession>
<evidence type="ECO:0000256" key="2">
    <source>
        <dbReference type="ARBA" id="ARBA00022490"/>
    </source>
</evidence>
<proteinExistence type="predicted"/>
<sequence>MPLPSPTLSRRLSLQTSPTPWIRALAPCPREQALTQLDLRGVPLDAYSRRMLTEAVDRAAPVLYMPIQRSLDDSSRLEARLEERNSRRNIAELEEFVPEYAVELSIGDQLVAENTAELSPHSNAESRVELLLDEADSAASGDGLDRWQVRVMPFLHKVGLSVEDLSVNTQVKWNSKELDDDDCAMIGELALRGALENLVKLDVSYNSIGGQGMHALVGSLHNGALRSLKFLILDRNRIGDEGIISLSVALSQGIMPQLTQLELVGNNVGDAGLRSLADAVNSGKTRALKGLVVGKQHLNHAQLSVACESHNITMV</sequence>
<dbReference type="GO" id="GO:0005856">
    <property type="term" value="C:cytoskeleton"/>
    <property type="evidence" value="ECO:0007669"/>
    <property type="project" value="UniProtKB-SubCell"/>
</dbReference>
<keyword evidence="3" id="KW-0206">Cytoskeleton</keyword>
<dbReference type="EMBL" id="HBGU01006482">
    <property type="protein sequence ID" value="CAD9404613.1"/>
    <property type="molecule type" value="Transcribed_RNA"/>
</dbReference>
<dbReference type="SMART" id="SM00368">
    <property type="entry name" value="LRR_RI"/>
    <property type="match status" value="3"/>
</dbReference>
<dbReference type="PANTHER" id="PTHR24107">
    <property type="entry name" value="YNEIN REGULATORY COMPLEX SUBUNIT 5"/>
    <property type="match status" value="1"/>
</dbReference>
<dbReference type="InterPro" id="IPR052410">
    <property type="entry name" value="DRC5"/>
</dbReference>